<dbReference type="Proteomes" id="UP000092444">
    <property type="component" value="Unassembled WGS sequence"/>
</dbReference>
<evidence type="ECO:0000313" key="2">
    <source>
        <dbReference type="Proteomes" id="UP000092444"/>
    </source>
</evidence>
<evidence type="ECO:0000313" key="1">
    <source>
        <dbReference type="EnsemblMetazoa" id="GMOY007712-PA"/>
    </source>
</evidence>
<dbReference type="EMBL" id="CCAG010020226">
    <property type="status" value="NOT_ANNOTATED_CDS"/>
    <property type="molecule type" value="Genomic_DNA"/>
</dbReference>
<proteinExistence type="predicted"/>
<protein>
    <submittedName>
        <fullName evidence="1">Uncharacterized protein</fullName>
    </submittedName>
</protein>
<dbReference type="AlphaFoldDB" id="A0A1B0G310"/>
<sequence length="104" mass="11375">MSKALPLICASCNMVAEEDGTATPFDQQTNTRRSQIPGNVDVSEADGINEHGNENVLVFEGADGSVAHLDGTFDMTKNGHVNDLENLSEKFDMELYEKQSWQGI</sequence>
<organism evidence="1 2">
    <name type="scientific">Glossina morsitans morsitans</name>
    <name type="common">Savannah tsetse fly</name>
    <dbReference type="NCBI Taxonomy" id="37546"/>
    <lineage>
        <taxon>Eukaryota</taxon>
        <taxon>Metazoa</taxon>
        <taxon>Ecdysozoa</taxon>
        <taxon>Arthropoda</taxon>
        <taxon>Hexapoda</taxon>
        <taxon>Insecta</taxon>
        <taxon>Pterygota</taxon>
        <taxon>Neoptera</taxon>
        <taxon>Endopterygota</taxon>
        <taxon>Diptera</taxon>
        <taxon>Brachycera</taxon>
        <taxon>Muscomorpha</taxon>
        <taxon>Hippoboscoidea</taxon>
        <taxon>Glossinidae</taxon>
        <taxon>Glossina</taxon>
    </lineage>
</organism>
<reference evidence="1" key="1">
    <citation type="submission" date="2020-05" db="UniProtKB">
        <authorList>
            <consortium name="EnsemblMetazoa"/>
        </authorList>
    </citation>
    <scope>IDENTIFICATION</scope>
    <source>
        <strain evidence="1">Yale</strain>
    </source>
</reference>
<accession>A0A1B0G310</accession>
<keyword evidence="2" id="KW-1185">Reference proteome</keyword>
<dbReference type="EnsemblMetazoa" id="GMOY007712-RA">
    <property type="protein sequence ID" value="GMOY007712-PA"/>
    <property type="gene ID" value="GMOY007712"/>
</dbReference>
<dbReference type="VEuPathDB" id="VectorBase:GMOY007712"/>
<name>A0A1B0G310_GLOMM</name>